<dbReference type="EMBL" id="FNUC01000003">
    <property type="protein sequence ID" value="SEE92272.1"/>
    <property type="molecule type" value="Genomic_DNA"/>
</dbReference>
<evidence type="ECO:0000313" key="2">
    <source>
        <dbReference type="Proteomes" id="UP000181980"/>
    </source>
</evidence>
<organism evidence="1 2">
    <name type="scientific">Jiangella alba</name>
    <dbReference type="NCBI Taxonomy" id="561176"/>
    <lineage>
        <taxon>Bacteria</taxon>
        <taxon>Bacillati</taxon>
        <taxon>Actinomycetota</taxon>
        <taxon>Actinomycetes</taxon>
        <taxon>Jiangellales</taxon>
        <taxon>Jiangellaceae</taxon>
        <taxon>Jiangella</taxon>
    </lineage>
</organism>
<protein>
    <submittedName>
        <fullName evidence="1">Uncharacterized protein</fullName>
    </submittedName>
</protein>
<dbReference type="AlphaFoldDB" id="A0A1H5MSG1"/>
<dbReference type="Proteomes" id="UP000181980">
    <property type="component" value="Unassembled WGS sequence"/>
</dbReference>
<proteinExistence type="predicted"/>
<evidence type="ECO:0000313" key="1">
    <source>
        <dbReference type="EMBL" id="SEE92272.1"/>
    </source>
</evidence>
<sequence>MLIVVALVVAGCAGASGPIPGDAGPVAGAAAPVVKAGAATASGSRSAPVAAQVTPGAAVLHPGDGVGGLEPVSPPLRLVTPAVTVTVHAVGGWGLGAGTDLVARAWRVRVAAPPALAPSADPFLVGAGPDRAPRDASTTLWLDTGSERLPVTLPGDGEPLVFPCDDLPCGDRRSEEHLLVAAVADDARPALVATADGADQRLDLRTGDVTSSVSRVAYDRPSAVPVSVPAWAPRTIAVRTEAQLEAEFGSGAGDLSRGGLDVGYGGRITEAYLAPFDRFEGWAPPGHAWLLLRVDDHLRQPPNTSWRADLDAAASWTVTHDAGIATPAYPPAPPNVLAFLLPDDVRSVTLAYRPTGTVGLPPDAQYEFQAPSPLTVEIPLP</sequence>
<accession>A0A1H5MSG1</accession>
<reference evidence="2" key="1">
    <citation type="submission" date="2016-10" db="EMBL/GenBank/DDBJ databases">
        <authorList>
            <person name="Varghese N."/>
            <person name="Submissions S."/>
        </authorList>
    </citation>
    <scope>NUCLEOTIDE SEQUENCE [LARGE SCALE GENOMIC DNA]</scope>
    <source>
        <strain evidence="2">DSM 45237</strain>
    </source>
</reference>
<name>A0A1H5MSG1_9ACTN</name>
<keyword evidence="2" id="KW-1185">Reference proteome</keyword>
<gene>
    <name evidence="1" type="ORF">SAMN04488561_3390</name>
</gene>